<proteinExistence type="predicted"/>
<sequence length="115" mass="12975">MDYICLSLPVQPDRVDDTRKFLSNELPDRLDELADSQAALGIVKEHWFLDGREEGATLIGYIESLDFAKSAELMAASKRPFDVWFKSRLRECTGADLEGPPTYGLPEPLITWSAR</sequence>
<accession>A0ABY2S4F8</accession>
<evidence type="ECO:0000313" key="1">
    <source>
        <dbReference type="EMBL" id="TKG70621.1"/>
    </source>
</evidence>
<organism evidence="1 2">
    <name type="scientific">Prauserella endophytica</name>
    <dbReference type="NCBI Taxonomy" id="1592324"/>
    <lineage>
        <taxon>Bacteria</taxon>
        <taxon>Bacillati</taxon>
        <taxon>Actinomycetota</taxon>
        <taxon>Actinomycetes</taxon>
        <taxon>Pseudonocardiales</taxon>
        <taxon>Pseudonocardiaceae</taxon>
        <taxon>Prauserella</taxon>
        <taxon>Prauserella coralliicola group</taxon>
    </lineage>
</organism>
<name>A0ABY2S4F8_9PSEU</name>
<dbReference type="EMBL" id="SWMS01000008">
    <property type="protein sequence ID" value="TKG70621.1"/>
    <property type="molecule type" value="Genomic_DNA"/>
</dbReference>
<evidence type="ECO:0000313" key="2">
    <source>
        <dbReference type="Proteomes" id="UP000309992"/>
    </source>
</evidence>
<comment type="caution">
    <text evidence="1">The sequence shown here is derived from an EMBL/GenBank/DDBJ whole genome shotgun (WGS) entry which is preliminary data.</text>
</comment>
<keyword evidence="2" id="KW-1185">Reference proteome</keyword>
<gene>
    <name evidence="1" type="ORF">FCN18_17290</name>
</gene>
<protein>
    <submittedName>
        <fullName evidence="1">Uncharacterized protein</fullName>
    </submittedName>
</protein>
<dbReference type="RefSeq" id="WP_112273764.1">
    <property type="nucleotide sequence ID" value="NZ_SWMS01000008.1"/>
</dbReference>
<dbReference type="Proteomes" id="UP000309992">
    <property type="component" value="Unassembled WGS sequence"/>
</dbReference>
<reference evidence="1 2" key="1">
    <citation type="journal article" date="2015" name="Antonie Van Leeuwenhoek">
        <title>Prauserella endophytica sp. nov., an endophytic actinobacterium isolated from Tamarix taklamakanensis.</title>
        <authorList>
            <person name="Liu J.M."/>
            <person name="Habden X."/>
            <person name="Guo L."/>
            <person name="Tuo L."/>
            <person name="Jiang Z.K."/>
            <person name="Liu S.W."/>
            <person name="Liu X.F."/>
            <person name="Chen L."/>
            <person name="Li R.F."/>
            <person name="Zhang Y.Q."/>
            <person name="Sun C.H."/>
        </authorList>
    </citation>
    <scope>NUCLEOTIDE SEQUENCE [LARGE SCALE GENOMIC DNA]</scope>
    <source>
        <strain evidence="1 2">CGMCC 4.7182</strain>
    </source>
</reference>